<dbReference type="AlphaFoldDB" id="A0A1H3Y5S4"/>
<evidence type="ECO:0000256" key="8">
    <source>
        <dbReference type="PROSITE-ProRule" id="PRU01360"/>
    </source>
</evidence>
<protein>
    <submittedName>
        <fullName evidence="13">TonB-linked outer membrane protein, SusC/RagA family</fullName>
    </submittedName>
</protein>
<dbReference type="PROSITE" id="PS52016">
    <property type="entry name" value="TONB_DEPENDENT_REC_3"/>
    <property type="match status" value="1"/>
</dbReference>
<comment type="similarity">
    <text evidence="8 9">Belongs to the TonB-dependent receptor family.</text>
</comment>
<evidence type="ECO:0000256" key="1">
    <source>
        <dbReference type="ARBA" id="ARBA00004571"/>
    </source>
</evidence>
<evidence type="ECO:0000259" key="11">
    <source>
        <dbReference type="Pfam" id="PF00593"/>
    </source>
</evidence>
<dbReference type="InterPro" id="IPR000531">
    <property type="entry name" value="Beta-barrel_TonB"/>
</dbReference>
<gene>
    <name evidence="13" type="ORF">SAMN05192529_107123</name>
</gene>
<feature type="transmembrane region" description="Helical" evidence="10">
    <location>
        <begin position="21"/>
        <end position="40"/>
    </location>
</feature>
<dbReference type="InterPro" id="IPR039426">
    <property type="entry name" value="TonB-dep_rcpt-like"/>
</dbReference>
<evidence type="ECO:0000256" key="9">
    <source>
        <dbReference type="RuleBase" id="RU003357"/>
    </source>
</evidence>
<dbReference type="SUPFAM" id="SSF56935">
    <property type="entry name" value="Porins"/>
    <property type="match status" value="1"/>
</dbReference>
<keyword evidence="5 9" id="KW-0798">TonB box</keyword>
<dbReference type="Gene3D" id="2.170.130.10">
    <property type="entry name" value="TonB-dependent receptor, plug domain"/>
    <property type="match status" value="1"/>
</dbReference>
<keyword evidence="6 8" id="KW-0472">Membrane</keyword>
<dbReference type="Gene3D" id="2.40.170.20">
    <property type="entry name" value="TonB-dependent receptor, beta-barrel domain"/>
    <property type="match status" value="1"/>
</dbReference>
<dbReference type="InterPro" id="IPR036942">
    <property type="entry name" value="Beta-barrel_TonB_sf"/>
</dbReference>
<evidence type="ECO:0000313" key="13">
    <source>
        <dbReference type="EMBL" id="SEA07005.1"/>
    </source>
</evidence>
<dbReference type="NCBIfam" id="TIGR04056">
    <property type="entry name" value="OMP_RagA_SusC"/>
    <property type="match status" value="1"/>
</dbReference>
<reference evidence="13 14" key="1">
    <citation type="submission" date="2016-10" db="EMBL/GenBank/DDBJ databases">
        <authorList>
            <person name="de Groot N.N."/>
        </authorList>
    </citation>
    <scope>NUCLEOTIDE SEQUENCE [LARGE SCALE GENOMIC DNA]</scope>
    <source>
        <strain evidence="13 14">Vu-144</strain>
    </source>
</reference>
<dbReference type="InterPro" id="IPR037066">
    <property type="entry name" value="Plug_dom_sf"/>
</dbReference>
<evidence type="ECO:0000256" key="10">
    <source>
        <dbReference type="SAM" id="Phobius"/>
    </source>
</evidence>
<dbReference type="InterPro" id="IPR008969">
    <property type="entry name" value="CarboxyPept-like_regulatory"/>
</dbReference>
<dbReference type="OrthoDB" id="9768177at2"/>
<dbReference type="FunFam" id="2.170.130.10:FF:000003">
    <property type="entry name" value="SusC/RagA family TonB-linked outer membrane protein"/>
    <property type="match status" value="1"/>
</dbReference>
<keyword evidence="10" id="KW-1133">Transmembrane helix</keyword>
<proteinExistence type="inferred from homology"/>
<feature type="domain" description="TonB-dependent receptor-like beta-barrel" evidence="11">
    <location>
        <begin position="407"/>
        <end position="963"/>
    </location>
</feature>
<dbReference type="STRING" id="551991.SAMN05192529_107123"/>
<evidence type="ECO:0000313" key="14">
    <source>
        <dbReference type="Proteomes" id="UP000199041"/>
    </source>
</evidence>
<dbReference type="InterPro" id="IPR023997">
    <property type="entry name" value="TonB-dep_OMP_SusC/RagA_CS"/>
</dbReference>
<dbReference type="Proteomes" id="UP000199041">
    <property type="component" value="Unassembled WGS sequence"/>
</dbReference>
<name>A0A1H3Y5S4_9BACT</name>
<feature type="domain" description="TonB-dependent receptor plug" evidence="12">
    <location>
        <begin position="134"/>
        <end position="245"/>
    </location>
</feature>
<dbReference type="RefSeq" id="WP_091396243.1">
    <property type="nucleotide sequence ID" value="NZ_FNQY01000007.1"/>
</dbReference>
<evidence type="ECO:0000256" key="4">
    <source>
        <dbReference type="ARBA" id="ARBA00022692"/>
    </source>
</evidence>
<dbReference type="InterPro" id="IPR023996">
    <property type="entry name" value="TonB-dep_OMP_SusC/RagA"/>
</dbReference>
<keyword evidence="2 8" id="KW-0813">Transport</keyword>
<evidence type="ECO:0000259" key="12">
    <source>
        <dbReference type="Pfam" id="PF07715"/>
    </source>
</evidence>
<evidence type="ECO:0000256" key="2">
    <source>
        <dbReference type="ARBA" id="ARBA00022448"/>
    </source>
</evidence>
<keyword evidence="4 8" id="KW-0812">Transmembrane</keyword>
<dbReference type="Pfam" id="PF07715">
    <property type="entry name" value="Plug"/>
    <property type="match status" value="1"/>
</dbReference>
<keyword evidence="7 8" id="KW-0998">Cell outer membrane</keyword>
<keyword evidence="14" id="KW-1185">Reference proteome</keyword>
<keyword evidence="3 8" id="KW-1134">Transmembrane beta strand</keyword>
<dbReference type="InterPro" id="IPR012910">
    <property type="entry name" value="Plug_dom"/>
</dbReference>
<sequence length="1005" mass="110059">MLKKNAQPQDKMFCRLFKRQGYYYLGSLLVFLLISVAGISQSRMIAGQVMDEHGVPIASASVKIAGSPGGSVTDDLGKFELKLSPPATLIVSSLGYVTQEIKVTDQSELEIHLKANDDNKLGEVIVVGYGTQKKTDVTGAVTSVSADRLSKIPVTNVMQSVEGAVPGLTVTSTSGVPGSSPSLLVRGQNSITAGSGPYIIVDGIPLIKTVGSSLNDINPNDIESIVVLKDASATAIYGTQGSNGVILVTTKRGKTGKPQIRYNGYTGIENIAHVLQPRDGASYVQKYADYMTATGQTQTSPVPNYGELDNYNNGTTTDWIKEATRTGILQDHNLSVSGGTDNVRYYFGGEYLKQKGVVEGYQYHRASFRSNLDVKITDFLKVGTSSFFTANDYGGGRANLLNATAMSPYGNEYNDDGSYAIFPMYPELLYTNPLVGLTTSNMSKTVNINANAYAEVDLGGLLKGLRYRLNAGYIYFPERYATYTGRAANDMLGTASVTNAHTSNYTIENLLYYNADFGKNHLDFTGLYSAQQRKYMTTTAGAKGFVNDVLTYNNLGAGATQTSSSYSDKYGLNSQMVRVNYNYDSRYLLTLTARRDGSSVFGANTSKYGIFPSAAFGWNISNESFMKSVDFVNNLKLRVSYGKTGNEAVGVYKTITTDNSIRQPFDGISTIGVVAGNLGNDNLHWESTKTFNLGLDFSLFNHRVDGTIDYYNNKTYGLLLSRSLPIITGYSSVLDNIGKTSNNGLEISLNTKNVELEKFGWETSLSFSTNKNKIVDLYGDGKDDLGNRWFIGHPIGVIYDYKLEGVWQEGEDPSNQDPGAKPGDLKFADLNGDHQITAEDKSILGQTTPKWTGGMTNTFHYGNFSLRVFIQTVQGVLKNNPDLNYADETGRRNTPEEVGYWTPENKSNTRPSLAYNNTRGYGYPSNASYTRLKDVTLSYVFSQSLLDKWNLGGLTFYVSGRNLITNTDWIGWDPESNYSTRGSGDWVNNYPVTRSFVFGMNISLK</sequence>
<accession>A0A1H3Y5S4</accession>
<dbReference type="EMBL" id="FNQY01000007">
    <property type="protein sequence ID" value="SEA07005.1"/>
    <property type="molecule type" value="Genomic_DNA"/>
</dbReference>
<dbReference type="Pfam" id="PF00593">
    <property type="entry name" value="TonB_dep_Rec_b-barrel"/>
    <property type="match status" value="1"/>
</dbReference>
<evidence type="ECO:0000256" key="5">
    <source>
        <dbReference type="ARBA" id="ARBA00023077"/>
    </source>
</evidence>
<dbReference type="GO" id="GO:0009279">
    <property type="term" value="C:cell outer membrane"/>
    <property type="evidence" value="ECO:0007669"/>
    <property type="project" value="UniProtKB-SubCell"/>
</dbReference>
<evidence type="ECO:0000256" key="7">
    <source>
        <dbReference type="ARBA" id="ARBA00023237"/>
    </source>
</evidence>
<dbReference type="NCBIfam" id="TIGR04057">
    <property type="entry name" value="SusC_RagA_signa"/>
    <property type="match status" value="1"/>
</dbReference>
<dbReference type="SUPFAM" id="SSF49464">
    <property type="entry name" value="Carboxypeptidase regulatory domain-like"/>
    <property type="match status" value="1"/>
</dbReference>
<dbReference type="Pfam" id="PF13715">
    <property type="entry name" value="CarbopepD_reg_2"/>
    <property type="match status" value="1"/>
</dbReference>
<comment type="subcellular location">
    <subcellularLocation>
        <location evidence="1 8">Cell outer membrane</location>
        <topology evidence="1 8">Multi-pass membrane protein</topology>
    </subcellularLocation>
</comment>
<evidence type="ECO:0000256" key="6">
    <source>
        <dbReference type="ARBA" id="ARBA00023136"/>
    </source>
</evidence>
<organism evidence="13 14">
    <name type="scientific">Arachidicoccus rhizosphaerae</name>
    <dbReference type="NCBI Taxonomy" id="551991"/>
    <lineage>
        <taxon>Bacteria</taxon>
        <taxon>Pseudomonadati</taxon>
        <taxon>Bacteroidota</taxon>
        <taxon>Chitinophagia</taxon>
        <taxon>Chitinophagales</taxon>
        <taxon>Chitinophagaceae</taxon>
        <taxon>Arachidicoccus</taxon>
    </lineage>
</organism>
<dbReference type="Gene3D" id="2.60.40.1120">
    <property type="entry name" value="Carboxypeptidase-like, regulatory domain"/>
    <property type="match status" value="1"/>
</dbReference>
<evidence type="ECO:0000256" key="3">
    <source>
        <dbReference type="ARBA" id="ARBA00022452"/>
    </source>
</evidence>